<dbReference type="Proteomes" id="UP000195012">
    <property type="component" value="Unassembled WGS sequence"/>
</dbReference>
<feature type="compositionally biased region" description="Basic residues" evidence="11">
    <location>
        <begin position="260"/>
        <end position="274"/>
    </location>
</feature>
<dbReference type="AlphaFoldDB" id="A0A1Y3DLV0"/>
<comment type="subcellular location">
    <subcellularLocation>
        <location evidence="2">Cell membrane</location>
        <topology evidence="2">Multi-pass membrane protein</topology>
    </subcellularLocation>
    <subcellularLocation>
        <location evidence="1">Endoplasmic reticulum membrane</location>
        <topology evidence="1">Multi-pass membrane protein</topology>
    </subcellularLocation>
</comment>
<dbReference type="GO" id="GO:0005886">
    <property type="term" value="C:plasma membrane"/>
    <property type="evidence" value="ECO:0007669"/>
    <property type="project" value="UniProtKB-SubCell"/>
</dbReference>
<name>A0A1Y3DLV0_PLAKN</name>
<dbReference type="PANTHER" id="PTHR12869:SF0">
    <property type="entry name" value="BOS COMPLEX SUBUNIT TMEM147"/>
    <property type="match status" value="1"/>
</dbReference>
<evidence type="ECO:0000256" key="9">
    <source>
        <dbReference type="ARBA" id="ARBA00034846"/>
    </source>
</evidence>
<dbReference type="VEuPathDB" id="PlasmoDB:PKNOH_S100033600"/>
<evidence type="ECO:0000256" key="12">
    <source>
        <dbReference type="SAM" id="Phobius"/>
    </source>
</evidence>
<proteinExistence type="inferred from homology"/>
<comment type="similarity">
    <text evidence="8">Belongs to the TMEM147 family.</text>
</comment>
<feature type="transmembrane region" description="Helical" evidence="12">
    <location>
        <begin position="171"/>
        <end position="190"/>
    </location>
</feature>
<reference evidence="13 14" key="1">
    <citation type="submission" date="2017-05" db="EMBL/GenBank/DDBJ databases">
        <title>PacBio assembly of a Plasmodium knowlesi genome sequence with Hi-C correction and manual annotation of the SICAvar gene family.</title>
        <authorList>
            <person name="Lapp S.A."/>
            <person name="Geraldo J.A."/>
            <person name="Chien J.-T."/>
            <person name="Ay F."/>
            <person name="Pakala S.B."/>
            <person name="Batugedara G."/>
            <person name="Humphrey J.C."/>
            <person name="Debarry J.D."/>
            <person name="Le Roch K.G."/>
            <person name="Galinski M.R."/>
            <person name="Kissinger J.C."/>
        </authorList>
    </citation>
    <scope>NUCLEOTIDE SEQUENCE [LARGE SCALE GENOMIC DNA]</scope>
    <source>
        <strain evidence="14">Malayan Strain Pk1 (A+)</strain>
    </source>
</reference>
<evidence type="ECO:0000256" key="1">
    <source>
        <dbReference type="ARBA" id="ARBA00004477"/>
    </source>
</evidence>
<feature type="transmembrane region" description="Helical" evidence="12">
    <location>
        <begin position="67"/>
        <end position="88"/>
    </location>
</feature>
<evidence type="ECO:0000256" key="3">
    <source>
        <dbReference type="ARBA" id="ARBA00022475"/>
    </source>
</evidence>
<evidence type="ECO:0000256" key="6">
    <source>
        <dbReference type="ARBA" id="ARBA00022989"/>
    </source>
</evidence>
<feature type="transmembrane region" description="Helical" evidence="12">
    <location>
        <begin position="202"/>
        <end position="223"/>
    </location>
</feature>
<sequence length="274" mass="31903">MALFHFVNCSLTAFTPYYIIYDGFKLSKNAGSTKLFLLVCFYYIVSQILKLFVLAFFSIGLLQNMNLFNIIFQECANFIDLVGLYYILSHKHTNTINLKERILSVGLSWGFYESVATNFFPFFIGGRSMDFSLKHIYRSISANTFMFSNLSKTCLLFMWLKNTQSRKKINVVNFLLFYFTFLLPLVNKIILIHEGSFNKRIIIHLIVLLLCTFVLSIATKCIFNSKSNANVEPYKELNTRSYEKNDGHDDDGDGEMNKDQKKKNKKKKKGFFYK</sequence>
<feature type="region of interest" description="Disordered" evidence="11">
    <location>
        <begin position="239"/>
        <end position="274"/>
    </location>
</feature>
<dbReference type="eggNOG" id="KOG3236">
    <property type="taxonomic scope" value="Eukaryota"/>
</dbReference>
<dbReference type="Pfam" id="PF09767">
    <property type="entry name" value="DUF2053"/>
    <property type="match status" value="1"/>
</dbReference>
<evidence type="ECO:0000313" key="14">
    <source>
        <dbReference type="Proteomes" id="UP000195012"/>
    </source>
</evidence>
<keyword evidence="3" id="KW-1003">Cell membrane</keyword>
<protein>
    <recommendedName>
        <fullName evidence="9">BOS complex subunit TMEM147</fullName>
    </recommendedName>
    <alternativeName>
        <fullName evidence="10">Transmembrane protein 147</fullName>
    </alternativeName>
</protein>
<evidence type="ECO:0000256" key="5">
    <source>
        <dbReference type="ARBA" id="ARBA00022824"/>
    </source>
</evidence>
<dbReference type="OrthoDB" id="9993532at2759"/>
<feature type="transmembrane region" description="Helical" evidence="12">
    <location>
        <begin position="100"/>
        <end position="124"/>
    </location>
</feature>
<evidence type="ECO:0000313" key="13">
    <source>
        <dbReference type="EMBL" id="OTN65921.1"/>
    </source>
</evidence>
<evidence type="ECO:0000256" key="11">
    <source>
        <dbReference type="SAM" id="MobiDB-lite"/>
    </source>
</evidence>
<evidence type="ECO:0000256" key="8">
    <source>
        <dbReference type="ARBA" id="ARBA00034739"/>
    </source>
</evidence>
<organism evidence="13 14">
    <name type="scientific">Plasmodium knowlesi</name>
    <dbReference type="NCBI Taxonomy" id="5850"/>
    <lineage>
        <taxon>Eukaryota</taxon>
        <taxon>Sar</taxon>
        <taxon>Alveolata</taxon>
        <taxon>Apicomplexa</taxon>
        <taxon>Aconoidasida</taxon>
        <taxon>Haemosporida</taxon>
        <taxon>Plasmodiidae</taxon>
        <taxon>Plasmodium</taxon>
        <taxon>Plasmodium (Plasmodium)</taxon>
    </lineage>
</organism>
<keyword evidence="5" id="KW-0256">Endoplasmic reticulum</keyword>
<keyword evidence="6 12" id="KW-1133">Transmembrane helix</keyword>
<dbReference type="GO" id="GO:0005789">
    <property type="term" value="C:endoplasmic reticulum membrane"/>
    <property type="evidence" value="ECO:0007669"/>
    <property type="project" value="UniProtKB-SubCell"/>
</dbReference>
<evidence type="ECO:0000256" key="10">
    <source>
        <dbReference type="ARBA" id="ARBA00034899"/>
    </source>
</evidence>
<dbReference type="VEuPathDB" id="PlasmoDB:PKNH_0805800"/>
<accession>A0A1Y3DLV0</accession>
<dbReference type="VEuPathDB" id="PlasmoDB:PKA1H_080010600"/>
<evidence type="ECO:0000256" key="2">
    <source>
        <dbReference type="ARBA" id="ARBA00004651"/>
    </source>
</evidence>
<evidence type="ECO:0000256" key="4">
    <source>
        <dbReference type="ARBA" id="ARBA00022692"/>
    </source>
</evidence>
<dbReference type="PANTHER" id="PTHR12869">
    <property type="entry name" value="SMALL SEVEN TRANSMEMBRANE DOMAIN-CONTAINING PROTEIN"/>
    <property type="match status" value="1"/>
</dbReference>
<feature type="transmembrane region" description="Helical" evidence="12">
    <location>
        <begin position="136"/>
        <end position="159"/>
    </location>
</feature>
<keyword evidence="7 12" id="KW-0472">Membrane</keyword>
<dbReference type="OMA" id="SKCVYAG"/>
<feature type="transmembrane region" description="Helical" evidence="12">
    <location>
        <begin position="35"/>
        <end position="61"/>
    </location>
</feature>
<gene>
    <name evidence="13" type="ORF">PKNOH_S100033600</name>
</gene>
<keyword evidence="4 12" id="KW-0812">Transmembrane</keyword>
<comment type="caution">
    <text evidence="13">The sequence shown here is derived from an EMBL/GenBank/DDBJ whole genome shotgun (WGS) entry which is preliminary data.</text>
</comment>
<dbReference type="InterPro" id="IPR019164">
    <property type="entry name" value="TMEM147"/>
</dbReference>
<dbReference type="EMBL" id="NETL01000024">
    <property type="protein sequence ID" value="OTN65921.1"/>
    <property type="molecule type" value="Genomic_DNA"/>
</dbReference>
<evidence type="ECO:0000256" key="7">
    <source>
        <dbReference type="ARBA" id="ARBA00023136"/>
    </source>
</evidence>